<keyword evidence="3" id="KW-1185">Reference proteome</keyword>
<sequence>MSFRRYPDLPAELRSQIRQFVVDERRDHSQDWYLGTNGKFRFRGRGLPIALLACVNKEWQFDVERSLFCGLELRHCPRCLPREVSDLQYFESLVTGARRSFVRYIVLRVESHANCTSPMESISDHQGAAVHYAIDWLFRILKQWEMPEDRQAVLKINLMFEHPLRDVARAPFEYTDLSVVPLVGWLRVESHDFSIPLLLSSLIGIGNKLPNLTGLMIYVNTRLYHANECLELVENMSQIIPKLRQVDIQTGALDITEEIAGIQENLHGWNPENLGESLSRTLREISYGLQNITFINIVDAASFLAPFSSENYRPASFTGPTWPRLRTFCLNGTDTFERTSHVKKMEVGDRLGASAGRAIEFMPELERMEITTRVDPHVTEHDQITNHIVFTMERTSHKDNTGARSNHLVFEVYNYRPSSNVLKIWTDWLGRIQGRHLQVEYVRFD</sequence>
<dbReference type="OrthoDB" id="4802432at2759"/>
<dbReference type="EMBL" id="KN714674">
    <property type="protein sequence ID" value="KUI54596.1"/>
    <property type="molecule type" value="Genomic_DNA"/>
</dbReference>
<reference evidence="3" key="1">
    <citation type="submission" date="2014-12" db="EMBL/GenBank/DDBJ databases">
        <title>Genome Sequence of Valsa Canker Pathogens Uncovers a Specific Adaption of Colonization on Woody Bark.</title>
        <authorList>
            <person name="Yin Z."/>
            <person name="Liu H."/>
            <person name="Gao X."/>
            <person name="Li Z."/>
            <person name="Song N."/>
            <person name="Ke X."/>
            <person name="Dai Q."/>
            <person name="Wu Y."/>
            <person name="Sun Y."/>
            <person name="Xu J.-R."/>
            <person name="Kang Z.K."/>
            <person name="Wang L."/>
            <person name="Huang L."/>
        </authorList>
    </citation>
    <scope>NUCLEOTIDE SEQUENCE [LARGE SCALE GENOMIC DNA]</scope>
    <source>
        <strain evidence="3">SXYL134</strain>
    </source>
</reference>
<accession>A0A194USJ2</accession>
<dbReference type="InterPro" id="IPR046676">
    <property type="entry name" value="DUF6546"/>
</dbReference>
<feature type="domain" description="DUF6546" evidence="1">
    <location>
        <begin position="268"/>
        <end position="427"/>
    </location>
</feature>
<gene>
    <name evidence="2" type="ORF">VP1G_01912</name>
</gene>
<protein>
    <recommendedName>
        <fullName evidence="1">DUF6546 domain-containing protein</fullName>
    </recommendedName>
</protein>
<dbReference type="AlphaFoldDB" id="A0A194USJ2"/>
<evidence type="ECO:0000259" key="1">
    <source>
        <dbReference type="Pfam" id="PF20183"/>
    </source>
</evidence>
<organism evidence="2 3">
    <name type="scientific">Cytospora mali</name>
    <name type="common">Apple Valsa canker fungus</name>
    <name type="synonym">Valsa mali</name>
    <dbReference type="NCBI Taxonomy" id="578113"/>
    <lineage>
        <taxon>Eukaryota</taxon>
        <taxon>Fungi</taxon>
        <taxon>Dikarya</taxon>
        <taxon>Ascomycota</taxon>
        <taxon>Pezizomycotina</taxon>
        <taxon>Sordariomycetes</taxon>
        <taxon>Sordariomycetidae</taxon>
        <taxon>Diaporthales</taxon>
        <taxon>Cytosporaceae</taxon>
        <taxon>Cytospora</taxon>
    </lineage>
</organism>
<dbReference type="Proteomes" id="UP000078576">
    <property type="component" value="Unassembled WGS sequence"/>
</dbReference>
<dbReference type="Pfam" id="PF20183">
    <property type="entry name" value="DUF6546"/>
    <property type="match status" value="1"/>
</dbReference>
<proteinExistence type="predicted"/>
<evidence type="ECO:0000313" key="3">
    <source>
        <dbReference type="Proteomes" id="UP000078576"/>
    </source>
</evidence>
<evidence type="ECO:0000313" key="2">
    <source>
        <dbReference type="EMBL" id="KUI54596.1"/>
    </source>
</evidence>
<name>A0A194USJ2_CYTMA</name>